<keyword evidence="3" id="KW-1185">Reference proteome</keyword>
<feature type="region of interest" description="Disordered" evidence="1">
    <location>
        <begin position="163"/>
        <end position="214"/>
    </location>
</feature>
<protein>
    <submittedName>
        <fullName evidence="2">Uncharacterized protein</fullName>
    </submittedName>
</protein>
<gene>
    <name evidence="2" type="ORF">NDU88_001530</name>
</gene>
<reference evidence="2" key="1">
    <citation type="journal article" date="2022" name="bioRxiv">
        <title>Sequencing and chromosome-scale assembly of the giantPleurodeles waltlgenome.</title>
        <authorList>
            <person name="Brown T."/>
            <person name="Elewa A."/>
            <person name="Iarovenko S."/>
            <person name="Subramanian E."/>
            <person name="Araus A.J."/>
            <person name="Petzold A."/>
            <person name="Susuki M."/>
            <person name="Suzuki K.-i.T."/>
            <person name="Hayashi T."/>
            <person name="Toyoda A."/>
            <person name="Oliveira C."/>
            <person name="Osipova E."/>
            <person name="Leigh N.D."/>
            <person name="Simon A."/>
            <person name="Yun M.H."/>
        </authorList>
    </citation>
    <scope>NUCLEOTIDE SEQUENCE</scope>
    <source>
        <strain evidence="2">20211129_DDA</strain>
        <tissue evidence="2">Liver</tissue>
    </source>
</reference>
<accession>A0AAV7VZH6</accession>
<name>A0AAV7VZH6_PLEWA</name>
<organism evidence="2 3">
    <name type="scientific">Pleurodeles waltl</name>
    <name type="common">Iberian ribbed newt</name>
    <dbReference type="NCBI Taxonomy" id="8319"/>
    <lineage>
        <taxon>Eukaryota</taxon>
        <taxon>Metazoa</taxon>
        <taxon>Chordata</taxon>
        <taxon>Craniata</taxon>
        <taxon>Vertebrata</taxon>
        <taxon>Euteleostomi</taxon>
        <taxon>Amphibia</taxon>
        <taxon>Batrachia</taxon>
        <taxon>Caudata</taxon>
        <taxon>Salamandroidea</taxon>
        <taxon>Salamandridae</taxon>
        <taxon>Pleurodelinae</taxon>
        <taxon>Pleurodeles</taxon>
    </lineage>
</organism>
<sequence>MSATATEGVTQQTLRNARQTVATRKPATGALWGEIMLLSRRETLRHLRAASQGESVTVMSMQRFQPGSGIQRLKHGGFTFCDGASWRNCKQFKRPLLALPDEGRRLWAAVGGSWRAWAAPRAPQLFKGRIPRAKWRTFPPSRAAVGGPIELRWTRDALQVRRLSGGAEGPLSPSPRRPEEQRRGTDPMRPTAGGGPEEERGTERRAGTPKWNER</sequence>
<dbReference type="AlphaFoldDB" id="A0AAV7VZH6"/>
<comment type="caution">
    <text evidence="2">The sequence shown here is derived from an EMBL/GenBank/DDBJ whole genome shotgun (WGS) entry which is preliminary data.</text>
</comment>
<evidence type="ECO:0000313" key="3">
    <source>
        <dbReference type="Proteomes" id="UP001066276"/>
    </source>
</evidence>
<dbReference type="Proteomes" id="UP001066276">
    <property type="component" value="Chromosome 1_2"/>
</dbReference>
<proteinExistence type="predicted"/>
<evidence type="ECO:0000256" key="1">
    <source>
        <dbReference type="SAM" id="MobiDB-lite"/>
    </source>
</evidence>
<feature type="compositionally biased region" description="Basic and acidic residues" evidence="1">
    <location>
        <begin position="176"/>
        <end position="186"/>
    </location>
</feature>
<feature type="compositionally biased region" description="Basic and acidic residues" evidence="1">
    <location>
        <begin position="197"/>
        <end position="214"/>
    </location>
</feature>
<dbReference type="EMBL" id="JANPWB010000002">
    <property type="protein sequence ID" value="KAJ1206121.1"/>
    <property type="molecule type" value="Genomic_DNA"/>
</dbReference>
<evidence type="ECO:0000313" key="2">
    <source>
        <dbReference type="EMBL" id="KAJ1206121.1"/>
    </source>
</evidence>